<organism evidence="2 3">
    <name type="scientific">Loigolactobacillus binensis</name>
    <dbReference type="NCBI Taxonomy" id="2559922"/>
    <lineage>
        <taxon>Bacteria</taxon>
        <taxon>Bacillati</taxon>
        <taxon>Bacillota</taxon>
        <taxon>Bacilli</taxon>
        <taxon>Lactobacillales</taxon>
        <taxon>Lactobacillaceae</taxon>
        <taxon>Loigolactobacillus</taxon>
    </lineage>
</organism>
<sequence length="274" mass="31808">MRKVAMTSDNHFDINRVDIAAVVAQQVTYLLTQQVTDYLIAGDLFNDFRETVAYVEQMAQQLQPHCRVFFIAGNHDMVRGTDFSELQSRVNTHYAHQKLITFPGTDYVLIGNNGWYDYQFAQLPGKTMTDFAHWKKAFWIDGVIEQPLSDPERMDLVLATTEKQLRQAKAQHKKVLFMTHFVPQDAYIIHQQRALLETGNAYMGSPRLGALLQQYQVAYVLFGHTHFKYPPHQIAGTTYLCRPVGYGTKRRHEWRFGRDFISEWRACLQILDLT</sequence>
<dbReference type="EMBL" id="JBHTIO010000055">
    <property type="protein sequence ID" value="MFD0898429.1"/>
    <property type="molecule type" value="Genomic_DNA"/>
</dbReference>
<dbReference type="InterPro" id="IPR029052">
    <property type="entry name" value="Metallo-depent_PP-like"/>
</dbReference>
<dbReference type="InterPro" id="IPR022302">
    <property type="entry name" value="Phosphoesterase_putative"/>
</dbReference>
<dbReference type="InterPro" id="IPR004843">
    <property type="entry name" value="Calcineurin-like_PHP"/>
</dbReference>
<dbReference type="SUPFAM" id="SSF56300">
    <property type="entry name" value="Metallo-dependent phosphatases"/>
    <property type="match status" value="1"/>
</dbReference>
<dbReference type="PANTHER" id="PTHR36492">
    <property type="match status" value="1"/>
</dbReference>
<dbReference type="Gene3D" id="3.60.21.10">
    <property type="match status" value="1"/>
</dbReference>
<protein>
    <submittedName>
        <fullName evidence="2">Metallophosphoesterase</fullName>
    </submittedName>
</protein>
<dbReference type="InterPro" id="IPR052963">
    <property type="entry name" value="Pantetheine_PDE"/>
</dbReference>
<dbReference type="RefSeq" id="WP_137636751.1">
    <property type="nucleotide sequence ID" value="NZ_BJDN01000003.1"/>
</dbReference>
<dbReference type="Pfam" id="PF00149">
    <property type="entry name" value="Metallophos"/>
    <property type="match status" value="1"/>
</dbReference>
<comment type="caution">
    <text evidence="2">The sequence shown here is derived from an EMBL/GenBank/DDBJ whole genome shotgun (WGS) entry which is preliminary data.</text>
</comment>
<name>A0ABW3EDP1_9LACO</name>
<evidence type="ECO:0000259" key="1">
    <source>
        <dbReference type="Pfam" id="PF00149"/>
    </source>
</evidence>
<dbReference type="PANTHER" id="PTHR36492:SF2">
    <property type="entry name" value="[ACYL-CARRIER-PROTEIN] PHOSPHODIESTERASE PPTH"/>
    <property type="match status" value="1"/>
</dbReference>
<accession>A0ABW3EDP1</accession>
<feature type="domain" description="Calcineurin-like phosphoesterase" evidence="1">
    <location>
        <begin position="3"/>
        <end position="226"/>
    </location>
</feature>
<proteinExistence type="predicted"/>
<evidence type="ECO:0000313" key="3">
    <source>
        <dbReference type="Proteomes" id="UP001597104"/>
    </source>
</evidence>
<dbReference type="NCBIfam" id="TIGR03729">
    <property type="entry name" value="acc_ester"/>
    <property type="match status" value="1"/>
</dbReference>
<dbReference type="Proteomes" id="UP001597104">
    <property type="component" value="Unassembled WGS sequence"/>
</dbReference>
<evidence type="ECO:0000313" key="2">
    <source>
        <dbReference type="EMBL" id="MFD0898429.1"/>
    </source>
</evidence>
<reference evidence="3" key="1">
    <citation type="journal article" date="2019" name="Int. J. Syst. Evol. Microbiol.">
        <title>The Global Catalogue of Microorganisms (GCM) 10K type strain sequencing project: providing services to taxonomists for standard genome sequencing and annotation.</title>
        <authorList>
            <consortium name="The Broad Institute Genomics Platform"/>
            <consortium name="The Broad Institute Genome Sequencing Center for Infectious Disease"/>
            <person name="Wu L."/>
            <person name="Ma J."/>
        </authorList>
    </citation>
    <scope>NUCLEOTIDE SEQUENCE [LARGE SCALE GENOMIC DNA]</scope>
    <source>
        <strain evidence="3">CCM 8925</strain>
    </source>
</reference>
<keyword evidence="3" id="KW-1185">Reference proteome</keyword>
<gene>
    <name evidence="2" type="ORF">ACFQZ7_11955</name>
</gene>